<evidence type="ECO:0008006" key="4">
    <source>
        <dbReference type="Google" id="ProtNLM"/>
    </source>
</evidence>
<feature type="transmembrane region" description="Helical" evidence="1">
    <location>
        <begin position="150"/>
        <end position="174"/>
    </location>
</feature>
<reference evidence="2 3" key="1">
    <citation type="journal article" date="2016" name="BMC Genomics">
        <title>Genomic analysis of the nitrate-respiring Sphingopyxis granuli (formerly Sphingomonas macrogoltabida) strain TFA.</title>
        <authorList>
            <person name="Garcia-Romero I."/>
            <person name="Perez-Pulido A.J."/>
            <person name="Gonzalez-Flores Y.E."/>
            <person name="Reyes-Ramirez F."/>
            <person name="Santero E."/>
            <person name="Floriano B."/>
        </authorList>
    </citation>
    <scope>NUCLEOTIDE SEQUENCE [LARGE SCALE GENOMIC DNA]</scope>
    <source>
        <strain evidence="2 3">TFA</strain>
    </source>
</reference>
<sequence length="285" mass="29199">MNRISISEAWSYATGFFSGQAVHHAIVLIGVGIAAPLILQLLLGGGATMFDPAAMAENSAGLIAAMGATGALLGIVNYVLQTGSYFASWRIGLTNGGEPVGAALGYGMIASLPVLLLAVVVVLLLGIIGFLFFGSALTTLASGGEPSSSALMGIGLAFFLIAPLFLLFLVWLAARLCCTGPYMADQRSYNVLAALGASWRMTAASQWKIFAYFILLGVALIVIFMILGMIVGVSLLAGGAPGTGSMLGLIIGAILLSVPMAYLQVGVPAGLYRALGGTNRSDVFA</sequence>
<dbReference type="RefSeq" id="WP_067183476.1">
    <property type="nucleotide sequence ID" value="NZ_CP012199.1"/>
</dbReference>
<feature type="transmembrane region" description="Helical" evidence="1">
    <location>
        <begin position="21"/>
        <end position="42"/>
    </location>
</feature>
<dbReference type="Proteomes" id="UP000058599">
    <property type="component" value="Chromosome"/>
</dbReference>
<organism evidence="2 3">
    <name type="scientific">Sphingopyxis granuli</name>
    <dbReference type="NCBI Taxonomy" id="267128"/>
    <lineage>
        <taxon>Bacteria</taxon>
        <taxon>Pseudomonadati</taxon>
        <taxon>Pseudomonadota</taxon>
        <taxon>Alphaproteobacteria</taxon>
        <taxon>Sphingomonadales</taxon>
        <taxon>Sphingomonadaceae</taxon>
        <taxon>Sphingopyxis</taxon>
    </lineage>
</organism>
<proteinExistence type="predicted"/>
<dbReference type="AlphaFoldDB" id="A0AA86L2U8"/>
<feature type="transmembrane region" description="Helical" evidence="1">
    <location>
        <begin position="209"/>
        <end position="237"/>
    </location>
</feature>
<accession>A0AA86L2U8</accession>
<feature type="transmembrane region" description="Helical" evidence="1">
    <location>
        <begin position="243"/>
        <end position="263"/>
    </location>
</feature>
<keyword evidence="1" id="KW-0472">Membrane</keyword>
<dbReference type="EMBL" id="CP012199">
    <property type="protein sequence ID" value="AMG74499.1"/>
    <property type="molecule type" value="Genomic_DNA"/>
</dbReference>
<evidence type="ECO:0000313" key="2">
    <source>
        <dbReference type="EMBL" id="AMG74499.1"/>
    </source>
</evidence>
<keyword evidence="1" id="KW-1133">Transmembrane helix</keyword>
<evidence type="ECO:0000256" key="1">
    <source>
        <dbReference type="SAM" id="Phobius"/>
    </source>
</evidence>
<keyword evidence="3" id="KW-1185">Reference proteome</keyword>
<dbReference type="KEGG" id="sgi:SGRAN_2124"/>
<feature type="transmembrane region" description="Helical" evidence="1">
    <location>
        <begin position="114"/>
        <end position="138"/>
    </location>
</feature>
<protein>
    <recommendedName>
        <fullName evidence="4">Glycerophosphoryl diester phosphodiesterase membrane domain-containing protein</fullName>
    </recommendedName>
</protein>
<evidence type="ECO:0000313" key="3">
    <source>
        <dbReference type="Proteomes" id="UP000058599"/>
    </source>
</evidence>
<name>A0AA86L2U8_9SPHN</name>
<keyword evidence="1" id="KW-0812">Transmembrane</keyword>
<gene>
    <name evidence="2" type="ORF">SGRAN_2124</name>
</gene>
<feature type="transmembrane region" description="Helical" evidence="1">
    <location>
        <begin position="62"/>
        <end position="80"/>
    </location>
</feature>